<name>A0A1V5MLN8_UNCT6</name>
<gene>
    <name evidence="2" type="primary">ygdH</name>
    <name evidence="2" type="ORF">BWY73_00084</name>
</gene>
<evidence type="ECO:0000256" key="1">
    <source>
        <dbReference type="RuleBase" id="RU363015"/>
    </source>
</evidence>
<dbReference type="EMBL" id="MWAK01000005">
    <property type="protein sequence ID" value="OPZ93840.1"/>
    <property type="molecule type" value="Genomic_DNA"/>
</dbReference>
<accession>A0A1V5MLN8</accession>
<dbReference type="NCBIfam" id="TIGR00730">
    <property type="entry name" value="Rossman fold protein, TIGR00730 family"/>
    <property type="match status" value="1"/>
</dbReference>
<organism evidence="2">
    <name type="scientific">candidate division TA06 bacterium ADurb.Bin417</name>
    <dbReference type="NCBI Taxonomy" id="1852828"/>
    <lineage>
        <taxon>Bacteria</taxon>
        <taxon>Bacteria division TA06</taxon>
    </lineage>
</organism>
<comment type="caution">
    <text evidence="2">The sequence shown here is derived from an EMBL/GenBank/DDBJ whole genome shotgun (WGS) entry which is preliminary data.</text>
</comment>
<reference evidence="2" key="1">
    <citation type="submission" date="2017-02" db="EMBL/GenBank/DDBJ databases">
        <title>Delving into the versatile metabolic prowess of the omnipresent phylum Bacteroidetes.</title>
        <authorList>
            <person name="Nobu M.K."/>
            <person name="Mei R."/>
            <person name="Narihiro T."/>
            <person name="Kuroda K."/>
            <person name="Liu W.-T."/>
        </authorList>
    </citation>
    <scope>NUCLEOTIDE SEQUENCE</scope>
    <source>
        <strain evidence="2">ADurb.Bin417</strain>
    </source>
</reference>
<dbReference type="Gene3D" id="3.40.50.450">
    <property type="match status" value="1"/>
</dbReference>
<dbReference type="Proteomes" id="UP000485484">
    <property type="component" value="Unassembled WGS sequence"/>
</dbReference>
<keyword evidence="1" id="KW-0203">Cytokinin biosynthesis</keyword>
<dbReference type="GO" id="GO:0005829">
    <property type="term" value="C:cytosol"/>
    <property type="evidence" value="ECO:0007669"/>
    <property type="project" value="TreeGrafter"/>
</dbReference>
<dbReference type="GO" id="GO:0016787">
    <property type="term" value="F:hydrolase activity"/>
    <property type="evidence" value="ECO:0007669"/>
    <property type="project" value="UniProtKB-KW"/>
</dbReference>
<dbReference type="AlphaFoldDB" id="A0A1V5MLN8"/>
<dbReference type="InterPro" id="IPR052341">
    <property type="entry name" value="LOG_family_nucleotidases"/>
</dbReference>
<sequence>MNRKNNLSLDTWRVFHIMAEFVDGFEAFAGVGKAISIFGSARVKAHDPYYQKAEKLARLLAEKGYAIITGGGPGIMEAANKGASDAGGQSFGLNIELPMEQKPNPFIKTMLSFRYFFVRKYMFIKYAAGFVFFPGGYGTTDELTEVLCLIQTRRSPRVPLVLVGRDYWKGLLEWIEKTLVAGNYITAQDNDMLVLVEEPEEALEFILNFQAKPNGDQG</sequence>
<protein>
    <recommendedName>
        <fullName evidence="1">Cytokinin riboside 5'-monophosphate phosphoribohydrolase</fullName>
        <ecNumber evidence="1">3.2.2.n1</ecNumber>
    </recommendedName>
</protein>
<proteinExistence type="inferred from homology"/>
<comment type="similarity">
    <text evidence="1">Belongs to the LOG family.</text>
</comment>
<dbReference type="GO" id="GO:0009691">
    <property type="term" value="P:cytokinin biosynthetic process"/>
    <property type="evidence" value="ECO:0007669"/>
    <property type="project" value="UniProtKB-UniRule"/>
</dbReference>
<dbReference type="Pfam" id="PF03641">
    <property type="entry name" value="Lysine_decarbox"/>
    <property type="match status" value="1"/>
</dbReference>
<dbReference type="PANTHER" id="PTHR43393:SF2">
    <property type="entry name" value="CYTOKININ RIBOSIDE 5'-MONOPHOSPHATE PHOSPHORIBOHYDROLASE"/>
    <property type="match status" value="1"/>
</dbReference>
<dbReference type="PANTHER" id="PTHR43393">
    <property type="entry name" value="CYTOKININ RIBOSIDE 5'-MONOPHOSPHATE PHOSPHORIBOHYDROLASE"/>
    <property type="match status" value="1"/>
</dbReference>
<dbReference type="InterPro" id="IPR005269">
    <property type="entry name" value="LOG"/>
</dbReference>
<dbReference type="SUPFAM" id="SSF102405">
    <property type="entry name" value="MCP/YpsA-like"/>
    <property type="match status" value="1"/>
</dbReference>
<keyword evidence="1" id="KW-0378">Hydrolase</keyword>
<evidence type="ECO:0000313" key="2">
    <source>
        <dbReference type="EMBL" id="OPZ93840.1"/>
    </source>
</evidence>
<dbReference type="InterPro" id="IPR031100">
    <property type="entry name" value="LOG_fam"/>
</dbReference>
<dbReference type="EC" id="3.2.2.n1" evidence="1"/>